<evidence type="ECO:0000256" key="6">
    <source>
        <dbReference type="SAM" id="MobiDB-lite"/>
    </source>
</evidence>
<dbReference type="EMBL" id="JAVRRT010000014">
    <property type="protein sequence ID" value="KAK5166201.1"/>
    <property type="molecule type" value="Genomic_DNA"/>
</dbReference>
<dbReference type="GO" id="GO:0005737">
    <property type="term" value="C:cytoplasm"/>
    <property type="evidence" value="ECO:0007669"/>
    <property type="project" value="TreeGrafter"/>
</dbReference>
<evidence type="ECO:0000313" key="8">
    <source>
        <dbReference type="Proteomes" id="UP001337655"/>
    </source>
</evidence>
<keyword evidence="8" id="KW-1185">Reference proteome</keyword>
<dbReference type="InterPro" id="IPR011989">
    <property type="entry name" value="ARM-like"/>
</dbReference>
<dbReference type="Proteomes" id="UP001337655">
    <property type="component" value="Unassembled WGS sequence"/>
</dbReference>
<dbReference type="PANTHER" id="PTHR12363:SF33">
    <property type="entry name" value="IMPORTIN-13"/>
    <property type="match status" value="1"/>
</dbReference>
<comment type="subcellular location">
    <subcellularLocation>
        <location evidence="1">Nucleus</location>
    </subcellularLocation>
</comment>
<comment type="similarity">
    <text evidence="2">Belongs to the importin beta family.</text>
</comment>
<organism evidence="7 8">
    <name type="scientific">Saxophila tyrrhenica</name>
    <dbReference type="NCBI Taxonomy" id="1690608"/>
    <lineage>
        <taxon>Eukaryota</taxon>
        <taxon>Fungi</taxon>
        <taxon>Dikarya</taxon>
        <taxon>Ascomycota</taxon>
        <taxon>Pezizomycotina</taxon>
        <taxon>Dothideomycetes</taxon>
        <taxon>Dothideomycetidae</taxon>
        <taxon>Mycosphaerellales</taxon>
        <taxon>Extremaceae</taxon>
        <taxon>Saxophila</taxon>
    </lineage>
</organism>
<dbReference type="InterPro" id="IPR051345">
    <property type="entry name" value="Importin_beta-like_NTR"/>
</dbReference>
<evidence type="ECO:0000256" key="1">
    <source>
        <dbReference type="ARBA" id="ARBA00004123"/>
    </source>
</evidence>
<accession>A0AAV9P121</accession>
<evidence type="ECO:0000256" key="4">
    <source>
        <dbReference type="ARBA" id="ARBA00022927"/>
    </source>
</evidence>
<evidence type="ECO:0000256" key="3">
    <source>
        <dbReference type="ARBA" id="ARBA00022448"/>
    </source>
</evidence>
<dbReference type="Gene3D" id="1.25.10.10">
    <property type="entry name" value="Leucine-rich Repeat Variant"/>
    <property type="match status" value="1"/>
</dbReference>
<evidence type="ECO:0000256" key="2">
    <source>
        <dbReference type="ARBA" id="ARBA00007991"/>
    </source>
</evidence>
<dbReference type="GO" id="GO:0006606">
    <property type="term" value="P:protein import into nucleus"/>
    <property type="evidence" value="ECO:0007669"/>
    <property type="project" value="TreeGrafter"/>
</dbReference>
<keyword evidence="3" id="KW-0813">Transport</keyword>
<evidence type="ECO:0000256" key="5">
    <source>
        <dbReference type="ARBA" id="ARBA00023242"/>
    </source>
</evidence>
<dbReference type="RefSeq" id="XP_064656154.1">
    <property type="nucleotide sequence ID" value="XM_064805694.1"/>
</dbReference>
<comment type="caution">
    <text evidence="7">The sequence shown here is derived from an EMBL/GenBank/DDBJ whole genome shotgun (WGS) entry which is preliminary data.</text>
</comment>
<name>A0AAV9P121_9PEZI</name>
<feature type="region of interest" description="Disordered" evidence="6">
    <location>
        <begin position="1025"/>
        <end position="1050"/>
    </location>
</feature>
<evidence type="ECO:0000313" key="7">
    <source>
        <dbReference type="EMBL" id="KAK5166201.1"/>
    </source>
</evidence>
<protein>
    <submittedName>
        <fullName evidence="7">Member of the karyopherin-beta</fullName>
    </submittedName>
</protein>
<proteinExistence type="inferred from homology"/>
<dbReference type="Pfam" id="PF24140">
    <property type="entry name" value="TPR_TNPO3_IPO13_3rd"/>
    <property type="match status" value="1"/>
</dbReference>
<gene>
    <name evidence="7" type="primary">PDR6</name>
    <name evidence="7" type="ORF">LTR77_008462</name>
</gene>
<dbReference type="GeneID" id="89929795"/>
<dbReference type="AlphaFoldDB" id="A0AAV9P121"/>
<dbReference type="PANTHER" id="PTHR12363">
    <property type="entry name" value="TRANSPORTIN 3 AND IMPORTIN 13"/>
    <property type="match status" value="1"/>
</dbReference>
<keyword evidence="5" id="KW-0539">Nucleus</keyword>
<dbReference type="SUPFAM" id="SSF48371">
    <property type="entry name" value="ARM repeat"/>
    <property type="match status" value="1"/>
</dbReference>
<dbReference type="InterPro" id="IPR016024">
    <property type="entry name" value="ARM-type_fold"/>
</dbReference>
<dbReference type="GO" id="GO:0005634">
    <property type="term" value="C:nucleus"/>
    <property type="evidence" value="ECO:0007669"/>
    <property type="project" value="UniProtKB-SubCell"/>
</dbReference>
<sequence length="1113" mass="123439">METEAARPAHRSMADVEQLIKQLYGPGSKQDYTKLNDDLIQLQLSPGGWNLADQLMNSDDANVRFYAALTFIVKLNNDGPNLDENTALSIRSRLIYWLVRLSQEPGKGQFVTRKLCAALVTYFIRSPLPWPRPVVQLAIALDTQQSDVPDSALQSVPSIPRLFWSMPQQQLEVLLCFAETLAEEVSKLSVTQQAFARQHAEMAVSLNDVGELLQWSLGPTVGFAAKSNALPAYAAWANYSQDARFNVEALQPLRALLEQVSNCLLDQSLATEALAILRDRLDCYADFFQPQHMQHLARIIAQHITPQLQRAISEEDTDSVALVQFIVAFGCANIQKVIEDPDNELESRSIIKILTDILTLEGFPGDADSLSVHTIEFWNTYIEYINDTVYSLGSNDEQPAWIAPAKSVLTQTVGLLWNKLWIPSAGVSKGWGDAEHDAFKDFRLDTTDLMLSIFAFLGQDMLEQLVSFTLQSLEMKRWRGVEAALFSLNTLSDNVLEDGTTEQAVEALFRSDLFVQVADFSQTISTQTRRTAIDTLGSYGQYIERHPEFLPNTVRFLFASLEMAGLANAAAKSIDSLCSTCRANLTHEIPGFLAQYERFLGADTNDPYTKQKVIGGIAAIIQALSPESAKAEPLLALLSNIERDVEMAKHYASTGDTEMTELIGVTALQSLTAVGKGLQVPDDIPINIYDDDERPTYQDSFWVSEDGHRVQQRIIGCFSVLSVVGQYGEAVDAACQVLRSGLAETQPGPFVLPPSVTINFLQQCSVTTPQLESVLSTASMLVTGSSKGGHRLADEDATALYASVASFAITLGRPSNDPAVASSCIEFMTRLMPSYTHILLGHITEALLDFTLTAIGSSEPFPKRSACEFWNKLFKTQNDAISADTKDRIRQVIDTFGPRFVFSLVQQIGGRANRSDLDTLCEPLKTLLLHHKHTQKWLQYALEAEGFPSEHVGMGEREKFLRSLSTGVRSDGRLLKTIVKAFWAECRVIDATRLMRPAVLFGPSVKIPPTARVASKVLDQGKRLNTEGSFSNTPLGPIVRKRHAEEDDHDRVWKRRADEDDHDLIHRTRLGRPPCSLPVSEESGDLIELMYPSSKTKQKDEAFQETFSDDSDG</sequence>
<feature type="region of interest" description="Disordered" evidence="6">
    <location>
        <begin position="1091"/>
        <end position="1113"/>
    </location>
</feature>
<keyword evidence="4" id="KW-0653">Protein transport</keyword>
<reference evidence="7 8" key="1">
    <citation type="submission" date="2023-08" db="EMBL/GenBank/DDBJ databases">
        <title>Black Yeasts Isolated from many extreme environments.</title>
        <authorList>
            <person name="Coleine C."/>
            <person name="Stajich J.E."/>
            <person name="Selbmann L."/>
        </authorList>
    </citation>
    <scope>NUCLEOTIDE SEQUENCE [LARGE SCALE GENOMIC DNA]</scope>
    <source>
        <strain evidence="7 8">CCFEE 5935</strain>
    </source>
</reference>
<dbReference type="InterPro" id="IPR057942">
    <property type="entry name" value="TPR_TNPO3_IPO13_3rd"/>
</dbReference>